<keyword evidence="1" id="KW-0175">Coiled coil</keyword>
<evidence type="ECO:0000313" key="3">
    <source>
        <dbReference type="EMBL" id="KAG8462058.1"/>
    </source>
</evidence>
<sequence length="1153" mass="122323">MPRQDLGELAAQTKSLGLRHGVASYALLTTPLSASPVLRLSAALDSRLAEMDHPRARDGDGDGDGDDDAEGARGRDSDISHDDVGLMQLWTDAFAELVVQARSASAEWAHLLERVYRFFTTTLAAMLRALQAANVAALEARAARAEADRVDALAALHRLRRAHSDLLLEQPSAIQSDDSRNARILAFIDNAPGEHSRRAALAAVLSSVKRDELAALIADGFGENARVDVVLALLASVGESSRATALAALVDAQADGARAMALGRMIRALHAREWAALLPAVAKSLPPSDGVAWMLEIGNGLEPHQVAKVVESLVRGSRLLRVSSTVLAPIVIELLNVVEPEVLIELLLQAIRSWEPAVRAELLAEMTESDAHAWSLQIVTARDKATADAAAAANLSTLDRLRAANRQRELARADSGSTPALGVADASAGGGDTGGVTVGAYTGERDDVDYWKPPLPLLVTLEPESTTTTTRDWAELLTNVVAAAPAQARGVALGADLASADAEATPSILHRAIDAWGGRRAALHIAQLYRLLNEPDRLDCLTRMSERWGGGELRLAAVQLRHVERPARARLGSGERSALARAASKPVLGVGGALPGQGAPLRAGGAAAVYGEDNDDEYGTDANELRAQADAAGGLLPAPSRAARLEGIEPDAQVWLRLPPEWARLTWAGEALATELSLRKTLQLIAVLIEARALAGDSLPAEQHSSFPAFVWRWMVRTHGKRSHALANVSDLLLSVQTHFRLHARVRIFAQLAGLLGEAATAEAFAIVRKAYSTAYATHELSDAMSGDALIDAKLDAVAVTAATTSALEMAEAMDDENDELASMSAERRVALLANADDDALTAGSHGAYALVDAPTLLVQMDLPLSLESQISIWIGKRLEKGPAAEPLDAMLTRFESTGAERALHPPEGVRRTPTKVPALAIDDLVEMLLRAHLALRREEARPLRDLYIATDLKGDGVFSVDEFSQLVQRALKLSAAKRSVSADETESLFLEALRETRMHDPAMPDDCISPLAWELVATRHALVLGSAEGMGLVLAPPLVERPPALPVQPAFAHAAQKDAAQGRRKAETGAARKQETGARERERERDPERENSGRAPEALPAAAGRLPSQQPPSGAAMLSALSGAATSGAATPSASQGGREPSGTRRARSDGV</sequence>
<keyword evidence="4" id="KW-1185">Reference proteome</keyword>
<feature type="region of interest" description="Disordered" evidence="2">
    <location>
        <begin position="409"/>
        <end position="428"/>
    </location>
</feature>
<dbReference type="Proteomes" id="UP000751190">
    <property type="component" value="Unassembled WGS sequence"/>
</dbReference>
<evidence type="ECO:0000256" key="1">
    <source>
        <dbReference type="SAM" id="Coils"/>
    </source>
</evidence>
<dbReference type="OrthoDB" id="10663080at2759"/>
<dbReference type="AlphaFoldDB" id="A0A8J5XDZ0"/>
<feature type="compositionally biased region" description="Basic and acidic residues" evidence="2">
    <location>
        <begin position="51"/>
        <end position="60"/>
    </location>
</feature>
<comment type="caution">
    <text evidence="3">The sequence shown here is derived from an EMBL/GenBank/DDBJ whole genome shotgun (WGS) entry which is preliminary data.</text>
</comment>
<feature type="region of interest" description="Disordered" evidence="2">
    <location>
        <begin position="1052"/>
        <end position="1153"/>
    </location>
</feature>
<name>A0A8J5XDZ0_DIALT</name>
<feature type="coiled-coil region" evidence="1">
    <location>
        <begin position="128"/>
        <end position="155"/>
    </location>
</feature>
<reference evidence="3" key="1">
    <citation type="submission" date="2021-05" db="EMBL/GenBank/DDBJ databases">
        <title>The genome of the haptophyte Pavlova lutheri (Diacronema luteri, Pavlovales) - a model for lipid biosynthesis in eukaryotic algae.</title>
        <authorList>
            <person name="Hulatt C.J."/>
            <person name="Posewitz M.C."/>
        </authorList>
    </citation>
    <scope>NUCLEOTIDE SEQUENCE</scope>
    <source>
        <strain evidence="3">NIVA-4/92</strain>
    </source>
</reference>
<protein>
    <recommendedName>
        <fullName evidence="5">EF-hand domain-containing protein</fullName>
    </recommendedName>
</protein>
<feature type="compositionally biased region" description="Basic and acidic residues" evidence="2">
    <location>
        <begin position="70"/>
        <end position="79"/>
    </location>
</feature>
<evidence type="ECO:0008006" key="5">
    <source>
        <dbReference type="Google" id="ProtNLM"/>
    </source>
</evidence>
<feature type="compositionally biased region" description="Basic and acidic residues" evidence="2">
    <location>
        <begin position="1061"/>
        <end position="1093"/>
    </location>
</feature>
<proteinExistence type="predicted"/>
<feature type="region of interest" description="Disordered" evidence="2">
    <location>
        <begin position="51"/>
        <end position="79"/>
    </location>
</feature>
<evidence type="ECO:0000313" key="4">
    <source>
        <dbReference type="Proteomes" id="UP000751190"/>
    </source>
</evidence>
<accession>A0A8J5XDZ0</accession>
<dbReference type="EMBL" id="JAGTXO010000022">
    <property type="protein sequence ID" value="KAG8462058.1"/>
    <property type="molecule type" value="Genomic_DNA"/>
</dbReference>
<organism evidence="3 4">
    <name type="scientific">Diacronema lutheri</name>
    <name type="common">Unicellular marine alga</name>
    <name type="synonym">Monochrysis lutheri</name>
    <dbReference type="NCBI Taxonomy" id="2081491"/>
    <lineage>
        <taxon>Eukaryota</taxon>
        <taxon>Haptista</taxon>
        <taxon>Haptophyta</taxon>
        <taxon>Pavlovophyceae</taxon>
        <taxon>Pavlovales</taxon>
        <taxon>Pavlovaceae</taxon>
        <taxon>Diacronema</taxon>
    </lineage>
</organism>
<feature type="compositionally biased region" description="Low complexity" evidence="2">
    <location>
        <begin position="1112"/>
        <end position="1136"/>
    </location>
</feature>
<gene>
    <name evidence="3" type="ORF">KFE25_011508</name>
</gene>
<evidence type="ECO:0000256" key="2">
    <source>
        <dbReference type="SAM" id="MobiDB-lite"/>
    </source>
</evidence>